<dbReference type="Proteomes" id="UP000000425">
    <property type="component" value="Chromosome"/>
</dbReference>
<organism evidence="1 2">
    <name type="scientific">Neisseria meningitidis serogroup B (strain ATCC BAA-335 / MC58)</name>
    <dbReference type="NCBI Taxonomy" id="122586"/>
    <lineage>
        <taxon>Bacteria</taxon>
        <taxon>Pseudomonadati</taxon>
        <taxon>Pseudomonadota</taxon>
        <taxon>Betaproteobacteria</taxon>
        <taxon>Neisseriales</taxon>
        <taxon>Neisseriaceae</taxon>
        <taxon>Neisseria</taxon>
    </lineage>
</organism>
<dbReference type="InParanoid" id="Q9JYP1"/>
<gene>
    <name evidence="1" type="ordered locus">NMB1491</name>
</gene>
<accession>Q9JYP1</accession>
<proteinExistence type="predicted"/>
<dbReference type="AlphaFoldDB" id="Q9JYP1"/>
<dbReference type="PIR" id="A81078">
    <property type="entry name" value="A81078"/>
</dbReference>
<dbReference type="STRING" id="122586.NMB1491"/>
<dbReference type="PaxDb" id="122586-NMB1491"/>
<name>Q9JYP1_NEIMB</name>
<reference evidence="1 2" key="1">
    <citation type="journal article" date="2000" name="Science">
        <title>Complete genome sequence of Neisseria meningitidis serogroup B strain MC58.</title>
        <authorList>
            <person name="Tettelin H."/>
            <person name="Saunders N.J."/>
            <person name="Heidelberg J."/>
            <person name="Jeffries A.C."/>
            <person name="Nelson K.E."/>
            <person name="Eisen J.A."/>
            <person name="Ketchum K.A."/>
            <person name="Hood D.W."/>
            <person name="Peden J.F."/>
            <person name="Dodson R.J."/>
            <person name="Nelson W.C."/>
            <person name="Gwinn M.L."/>
            <person name="DeBoy R."/>
            <person name="Peterson J.D."/>
            <person name="Hickey E.K."/>
            <person name="Haft D.H."/>
            <person name="Salzberg S.L."/>
            <person name="White O."/>
            <person name="Fleischmann R.D."/>
            <person name="Dougherty B.A."/>
            <person name="Mason T."/>
            <person name="Ciecko A."/>
            <person name="Parksey D.S."/>
            <person name="Blair E."/>
            <person name="Cittone H."/>
            <person name="Clark E.B."/>
            <person name="Cotton M.D."/>
            <person name="Utterback T.R."/>
            <person name="Khouri H."/>
            <person name="Qin H."/>
            <person name="Vamathevan J."/>
            <person name="Gill J."/>
            <person name="Scarlato V."/>
            <person name="Masignani V."/>
            <person name="Pizza M."/>
            <person name="Grandi G."/>
            <person name="Sun L."/>
            <person name="Smith H.O."/>
            <person name="Fraser C.M."/>
            <person name="Moxon E.R."/>
            <person name="Rappuoli R."/>
            <person name="Venter J.C."/>
        </authorList>
    </citation>
    <scope>NUCLEOTIDE SEQUENCE [LARGE SCALE GENOMIC DNA]</scope>
    <source>
        <strain evidence="2">ATCC BAA-335 / MC58</strain>
    </source>
</reference>
<keyword evidence="2" id="KW-1185">Reference proteome</keyword>
<evidence type="ECO:0000313" key="2">
    <source>
        <dbReference type="Proteomes" id="UP000000425"/>
    </source>
</evidence>
<evidence type="ECO:0000313" key="1">
    <source>
        <dbReference type="EMBL" id="AAF41847.1"/>
    </source>
</evidence>
<protein>
    <submittedName>
        <fullName evidence="1">Uncharacterized protein</fullName>
    </submittedName>
</protein>
<dbReference type="HOGENOM" id="CLU_3409736_0_0_4"/>
<sequence length="29" mass="3152">MKQCACRDLCLMPASNSAGMRAHKTLNAE</sequence>
<dbReference type="KEGG" id="nme:NMB1491"/>
<dbReference type="EMBL" id="AE002098">
    <property type="protein sequence ID" value="AAF41847.1"/>
    <property type="molecule type" value="Genomic_DNA"/>
</dbReference>